<dbReference type="RefSeq" id="WP_151050774.1">
    <property type="nucleotide sequence ID" value="NZ_CP031700.1"/>
</dbReference>
<evidence type="ECO:0000256" key="3">
    <source>
        <dbReference type="RuleBase" id="RU362132"/>
    </source>
</evidence>
<accession>A0A5J6PYL3</accession>
<sequence>MNKISGSDAMMKVLHEWGIKRIYGLPGGSFDSTMNAIYNWRDKIQYIGVRHEEVGGLAAVAEAKLTGKISVMFGSAGPGAAHLLNPIYDAATDNIPVLVLVGQVPSSRMNTDYFQEMPENPMFADAAVYNRTVMTAEQLPQVVDTAIRKAYEKKGPAVVVIPKDFGWTEIDDNYVSSAQKYGTPQWQLPAKEEDVEQVLNLLEKAKRPIVYFGQGAKGAADELRELAKLLKLPMPATYLAKGILEGDEEFYMLSTGRVATKPGVDVARAADFVLFVGTNFEFPMFSPEATFVDVNLRPSVIGARHQTKLGIIADAPTFLRQLIAAAKKRYGEDGAGYNNKGVNHDAWYAAAVEDKEQWNAWLDKRAASTANPVGFERIYKAINAIAAKDAIFGVDVGNVNIAVARLLDLGGGRRQVTSPLYATMGFGMPASIAAALEYPDREVWSLSGDGGLAMVVQDLITQAEHKLPVMNLVFTNQSLGYIEAEQDDTHQPHSGVKLQDVDFAKVAEGFQVTGFTVRTESELEPTLQKAQQVTREGKPVLVDIKISNERLLPVEQFPHRRSGHPAVIGDFDEFIKHFQAEALEPFGEILDRHGVENF</sequence>
<dbReference type="InterPro" id="IPR029061">
    <property type="entry name" value="THDP-binding"/>
</dbReference>
<dbReference type="CDD" id="cd02014">
    <property type="entry name" value="TPP_POX"/>
    <property type="match status" value="1"/>
</dbReference>
<dbReference type="NCBIfam" id="TIGR02720">
    <property type="entry name" value="pyruv_oxi_spxB"/>
    <property type="match status" value="1"/>
</dbReference>
<dbReference type="Proteomes" id="UP000325713">
    <property type="component" value="Chromosome"/>
</dbReference>
<dbReference type="GO" id="GO:0000287">
    <property type="term" value="F:magnesium ion binding"/>
    <property type="evidence" value="ECO:0007669"/>
    <property type="project" value="InterPro"/>
</dbReference>
<feature type="domain" description="Thiamine pyrophosphate enzyme central" evidence="4">
    <location>
        <begin position="195"/>
        <end position="322"/>
    </location>
</feature>
<evidence type="ECO:0000256" key="1">
    <source>
        <dbReference type="ARBA" id="ARBA00007812"/>
    </source>
</evidence>
<gene>
    <name evidence="7" type="primary">spxB</name>
    <name evidence="7" type="ORF">D0T92_04955</name>
</gene>
<dbReference type="EMBL" id="CP031700">
    <property type="protein sequence ID" value="QEY25947.1"/>
    <property type="molecule type" value="Genomic_DNA"/>
</dbReference>
<dbReference type="Pfam" id="PF02776">
    <property type="entry name" value="TPP_enzyme_N"/>
    <property type="match status" value="1"/>
</dbReference>
<dbReference type="InterPro" id="IPR012001">
    <property type="entry name" value="Thiamin_PyroP_enz_TPP-bd_dom"/>
</dbReference>
<evidence type="ECO:0000259" key="5">
    <source>
        <dbReference type="Pfam" id="PF02775"/>
    </source>
</evidence>
<dbReference type="PANTHER" id="PTHR42981">
    <property type="entry name" value="PYRUVATE DEHYDROGENASE [UBIQUINONE]"/>
    <property type="match status" value="1"/>
</dbReference>
<feature type="domain" description="Thiamine pyrophosphate enzyme N-terminal TPP-binding" evidence="6">
    <location>
        <begin position="5"/>
        <end position="117"/>
    </location>
</feature>
<dbReference type="InterPro" id="IPR012000">
    <property type="entry name" value="Thiamin_PyroP_enz_cen_dom"/>
</dbReference>
<dbReference type="InterPro" id="IPR029035">
    <property type="entry name" value="DHS-like_NAD/FAD-binding_dom"/>
</dbReference>
<protein>
    <submittedName>
        <fullName evidence="7">Pyruvate oxidase</fullName>
        <ecNumber evidence="7">1.2.3.3</ecNumber>
    </submittedName>
</protein>
<dbReference type="OrthoDB" id="2254214at2"/>
<keyword evidence="8" id="KW-1185">Reference proteome</keyword>
<dbReference type="Gene3D" id="3.40.50.1220">
    <property type="entry name" value="TPP-binding domain"/>
    <property type="match status" value="1"/>
</dbReference>
<dbReference type="InterPro" id="IPR014092">
    <property type="entry name" value="Pyruvate_oxidase"/>
</dbReference>
<keyword evidence="2 3" id="KW-0786">Thiamine pyrophosphate</keyword>
<evidence type="ECO:0000256" key="2">
    <source>
        <dbReference type="ARBA" id="ARBA00023052"/>
    </source>
</evidence>
<comment type="similarity">
    <text evidence="1 3">Belongs to the TPP enzyme family.</text>
</comment>
<proteinExistence type="inferred from homology"/>
<dbReference type="PROSITE" id="PS00187">
    <property type="entry name" value="TPP_ENZYMES"/>
    <property type="match status" value="1"/>
</dbReference>
<dbReference type="AlphaFoldDB" id="A0A5J6PYL3"/>
<keyword evidence="7" id="KW-0560">Oxidoreductase</keyword>
<dbReference type="InterPro" id="IPR011766">
    <property type="entry name" value="TPP_enzyme_TPP-bd"/>
</dbReference>
<keyword evidence="7" id="KW-0670">Pyruvate</keyword>
<evidence type="ECO:0000313" key="7">
    <source>
        <dbReference type="EMBL" id="QEY25947.1"/>
    </source>
</evidence>
<dbReference type="Pfam" id="PF02775">
    <property type="entry name" value="TPP_enzyme_C"/>
    <property type="match status" value="1"/>
</dbReference>
<dbReference type="InterPro" id="IPR047210">
    <property type="entry name" value="TPP_PYR_POXB-like"/>
</dbReference>
<dbReference type="InterPro" id="IPR000399">
    <property type="entry name" value="TPP-bd_CS"/>
</dbReference>
<dbReference type="PANTHER" id="PTHR42981:SF2">
    <property type="entry name" value="PYRUVATE DEHYDROGENASE [UBIQUINONE]"/>
    <property type="match status" value="1"/>
</dbReference>
<dbReference type="InterPro" id="IPR047212">
    <property type="entry name" value="TPP_POXB-like"/>
</dbReference>
<dbReference type="SUPFAM" id="SSF52518">
    <property type="entry name" value="Thiamin diphosphate-binding fold (THDP-binding)"/>
    <property type="match status" value="2"/>
</dbReference>
<dbReference type="Pfam" id="PF00205">
    <property type="entry name" value="TPP_enzyme_M"/>
    <property type="match status" value="1"/>
</dbReference>
<organism evidence="7 8">
    <name type="scientific">Neisseria zalophi</name>
    <dbReference type="NCBI Taxonomy" id="640030"/>
    <lineage>
        <taxon>Bacteria</taxon>
        <taxon>Pseudomonadati</taxon>
        <taxon>Pseudomonadota</taxon>
        <taxon>Betaproteobacteria</taxon>
        <taxon>Neisseriales</taxon>
        <taxon>Neisseriaceae</taxon>
        <taxon>Neisseria</taxon>
    </lineage>
</organism>
<dbReference type="CDD" id="cd07039">
    <property type="entry name" value="TPP_PYR_POX"/>
    <property type="match status" value="1"/>
</dbReference>
<dbReference type="EC" id="1.2.3.3" evidence="7"/>
<dbReference type="SUPFAM" id="SSF52467">
    <property type="entry name" value="DHS-like NAD/FAD-binding domain"/>
    <property type="match status" value="1"/>
</dbReference>
<evidence type="ECO:0000313" key="8">
    <source>
        <dbReference type="Proteomes" id="UP000325713"/>
    </source>
</evidence>
<dbReference type="Gene3D" id="3.40.50.970">
    <property type="match status" value="2"/>
</dbReference>
<dbReference type="GO" id="GO:0019752">
    <property type="term" value="P:carboxylic acid metabolic process"/>
    <property type="evidence" value="ECO:0007669"/>
    <property type="project" value="UniProtKB-ARBA"/>
</dbReference>
<dbReference type="GO" id="GO:0030976">
    <property type="term" value="F:thiamine pyrophosphate binding"/>
    <property type="evidence" value="ECO:0007669"/>
    <property type="project" value="InterPro"/>
</dbReference>
<evidence type="ECO:0000259" key="6">
    <source>
        <dbReference type="Pfam" id="PF02776"/>
    </source>
</evidence>
<feature type="domain" description="Thiamine pyrophosphate enzyme TPP-binding" evidence="5">
    <location>
        <begin position="395"/>
        <end position="544"/>
    </location>
</feature>
<evidence type="ECO:0000259" key="4">
    <source>
        <dbReference type="Pfam" id="PF00205"/>
    </source>
</evidence>
<name>A0A5J6PYL3_9NEIS</name>
<reference evidence="7 8" key="1">
    <citation type="submission" date="2018-08" db="EMBL/GenBank/DDBJ databases">
        <title>Neisseria zalophi ATCC BAA-2455 complete genome.</title>
        <authorList>
            <person name="Veseli I.A."/>
            <person name="Buttler R."/>
            <person name="Mascarenhas dos Santos A.C."/>
            <person name="Pombert J.-F."/>
        </authorList>
    </citation>
    <scope>NUCLEOTIDE SEQUENCE [LARGE SCALE GENOMIC DNA]</scope>
    <source>
        <strain evidence="7 8">ATCC BAA-2455</strain>
    </source>
</reference>
<dbReference type="GO" id="GO:0047112">
    <property type="term" value="F:pyruvate oxidase activity"/>
    <property type="evidence" value="ECO:0007669"/>
    <property type="project" value="UniProtKB-EC"/>
</dbReference>
<dbReference type="KEGG" id="nzl:D0T92_04955"/>
<dbReference type="InterPro" id="IPR047211">
    <property type="entry name" value="POXB-like"/>
</dbReference>